<protein>
    <submittedName>
        <fullName evidence="3">Uncharacterized protein</fullName>
    </submittedName>
</protein>
<name>A0AB34JN11_PRYPA</name>
<sequence>MGDHPLASLHGAAVEWKNLALVDVNRRADALGLAWRLSQQIETPVTKQAGLAVSVLQHAKAGLGGVVAVGLPWLQRRVAQSAHRRMLAATAAKGAQTVVPGFFGTHAVLLGNIGIGGAQIAILVWQHSRKKRLGTKMDEKMGEVFMRVQSSKDGLCLQPSAQAGSLYFDSCGANSALWQWHFDTRRLTARDGQQLYLRHTTSAARLCLDRWCIRCLTRGDDAMGWAFCARESEPVALLPREPMVTMAWGEALVLVALFLAALASLPLWRRASSSVSESRLSGDESQFDLQIDEGFTPDTLLNRGSWTCEEDEREAHRQYLKRQDIVRKMETINANINLLAKSKQKMLQEMTLRGCDDMEGNILEEMDDQVEELRSWYSQTVTWSHSLFGDSLERCEEHPLEDCLSETSTHPHELVLEETAGLSSHPKMIDEDPVFCGTVRRVSRKMPPQCNLGGMIDSADTVASPHGKDEAMEVAAAIVNAAFEEVVRATSRPAGEVPVKDAPSAVGRRLSYDDSSGTDEESSDEDEDINVRQVSRSEARHHALTQVVGVTAEVGQVVETGRTHQARAISAPALYIAYPYSAHPFDDSCDDEDLRV</sequence>
<feature type="region of interest" description="Disordered" evidence="1">
    <location>
        <begin position="492"/>
        <end position="535"/>
    </location>
</feature>
<feature type="compositionally biased region" description="Acidic residues" evidence="1">
    <location>
        <begin position="516"/>
        <end position="528"/>
    </location>
</feature>
<evidence type="ECO:0000313" key="3">
    <source>
        <dbReference type="EMBL" id="KAL1522084.1"/>
    </source>
</evidence>
<keyword evidence="2" id="KW-1133">Transmembrane helix</keyword>
<organism evidence="3 4">
    <name type="scientific">Prymnesium parvum</name>
    <name type="common">Toxic golden alga</name>
    <dbReference type="NCBI Taxonomy" id="97485"/>
    <lineage>
        <taxon>Eukaryota</taxon>
        <taxon>Haptista</taxon>
        <taxon>Haptophyta</taxon>
        <taxon>Prymnesiophyceae</taxon>
        <taxon>Prymnesiales</taxon>
        <taxon>Prymnesiaceae</taxon>
        <taxon>Prymnesium</taxon>
    </lineage>
</organism>
<dbReference type="Proteomes" id="UP001515480">
    <property type="component" value="Unassembled WGS sequence"/>
</dbReference>
<keyword evidence="4" id="KW-1185">Reference proteome</keyword>
<feature type="transmembrane region" description="Helical" evidence="2">
    <location>
        <begin position="103"/>
        <end position="125"/>
    </location>
</feature>
<evidence type="ECO:0000256" key="1">
    <source>
        <dbReference type="SAM" id="MobiDB-lite"/>
    </source>
</evidence>
<keyword evidence="2" id="KW-0472">Membrane</keyword>
<evidence type="ECO:0000313" key="4">
    <source>
        <dbReference type="Proteomes" id="UP001515480"/>
    </source>
</evidence>
<dbReference type="PROSITE" id="PS50231">
    <property type="entry name" value="RICIN_B_LECTIN"/>
    <property type="match status" value="1"/>
</dbReference>
<gene>
    <name evidence="3" type="ORF">AB1Y20_021727</name>
</gene>
<dbReference type="AlphaFoldDB" id="A0AB34JN11"/>
<accession>A0AB34JN11</accession>
<proteinExistence type="predicted"/>
<evidence type="ECO:0000256" key="2">
    <source>
        <dbReference type="SAM" id="Phobius"/>
    </source>
</evidence>
<keyword evidence="2" id="KW-0812">Transmembrane</keyword>
<reference evidence="3 4" key="1">
    <citation type="journal article" date="2024" name="Science">
        <title>Giant polyketide synthase enzymes in the biosynthesis of giant marine polyether toxins.</title>
        <authorList>
            <person name="Fallon T.R."/>
            <person name="Shende V.V."/>
            <person name="Wierzbicki I.H."/>
            <person name="Pendleton A.L."/>
            <person name="Watervoot N.F."/>
            <person name="Auber R.P."/>
            <person name="Gonzalez D.J."/>
            <person name="Wisecaver J.H."/>
            <person name="Moore B.S."/>
        </authorList>
    </citation>
    <scope>NUCLEOTIDE SEQUENCE [LARGE SCALE GENOMIC DNA]</scope>
    <source>
        <strain evidence="3 4">12B1</strain>
    </source>
</reference>
<feature type="transmembrane region" description="Helical" evidence="2">
    <location>
        <begin position="247"/>
        <end position="268"/>
    </location>
</feature>
<dbReference type="EMBL" id="JBGBPQ010000007">
    <property type="protein sequence ID" value="KAL1522084.1"/>
    <property type="molecule type" value="Genomic_DNA"/>
</dbReference>
<comment type="caution">
    <text evidence="3">The sequence shown here is derived from an EMBL/GenBank/DDBJ whole genome shotgun (WGS) entry which is preliminary data.</text>
</comment>